<proteinExistence type="predicted"/>
<keyword evidence="2" id="KW-0812">Transmembrane</keyword>
<name>A0A8J3BP44_9ACTN</name>
<feature type="region of interest" description="Disordered" evidence="1">
    <location>
        <begin position="1"/>
        <end position="22"/>
    </location>
</feature>
<organism evidence="3 4">
    <name type="scientific">Pilimelia terevasa</name>
    <dbReference type="NCBI Taxonomy" id="53372"/>
    <lineage>
        <taxon>Bacteria</taxon>
        <taxon>Bacillati</taxon>
        <taxon>Actinomycetota</taxon>
        <taxon>Actinomycetes</taxon>
        <taxon>Micromonosporales</taxon>
        <taxon>Micromonosporaceae</taxon>
        <taxon>Pilimelia</taxon>
    </lineage>
</organism>
<evidence type="ECO:0000313" key="4">
    <source>
        <dbReference type="Proteomes" id="UP000662200"/>
    </source>
</evidence>
<evidence type="ECO:0000313" key="3">
    <source>
        <dbReference type="EMBL" id="GGK25094.1"/>
    </source>
</evidence>
<reference evidence="3" key="2">
    <citation type="submission" date="2020-09" db="EMBL/GenBank/DDBJ databases">
        <authorList>
            <person name="Sun Q."/>
            <person name="Ohkuma M."/>
        </authorList>
    </citation>
    <scope>NUCLEOTIDE SEQUENCE</scope>
    <source>
        <strain evidence="3">JCM 3091</strain>
    </source>
</reference>
<dbReference type="Proteomes" id="UP000662200">
    <property type="component" value="Unassembled WGS sequence"/>
</dbReference>
<comment type="caution">
    <text evidence="3">The sequence shown here is derived from an EMBL/GenBank/DDBJ whole genome shotgun (WGS) entry which is preliminary data.</text>
</comment>
<keyword evidence="2" id="KW-1133">Transmembrane helix</keyword>
<protein>
    <submittedName>
        <fullName evidence="3">Uncharacterized protein</fullName>
    </submittedName>
</protein>
<evidence type="ECO:0000256" key="1">
    <source>
        <dbReference type="SAM" id="MobiDB-lite"/>
    </source>
</evidence>
<feature type="transmembrane region" description="Helical" evidence="2">
    <location>
        <begin position="62"/>
        <end position="81"/>
    </location>
</feature>
<dbReference type="EMBL" id="BMQC01000005">
    <property type="protein sequence ID" value="GGK25094.1"/>
    <property type="molecule type" value="Genomic_DNA"/>
</dbReference>
<dbReference type="AlphaFoldDB" id="A0A8J3BP44"/>
<reference evidence="3" key="1">
    <citation type="journal article" date="2014" name="Int. J. Syst. Evol. Microbiol.">
        <title>Complete genome sequence of Corynebacterium casei LMG S-19264T (=DSM 44701T), isolated from a smear-ripened cheese.</title>
        <authorList>
            <consortium name="US DOE Joint Genome Institute (JGI-PGF)"/>
            <person name="Walter F."/>
            <person name="Albersmeier A."/>
            <person name="Kalinowski J."/>
            <person name="Ruckert C."/>
        </authorList>
    </citation>
    <scope>NUCLEOTIDE SEQUENCE</scope>
    <source>
        <strain evidence="3">JCM 3091</strain>
    </source>
</reference>
<sequence length="238" mass="26096">MADLAGRPALPPADRTTVPPAEPGTAYARGVNWLEMLGWTGSAVLVWSLLQTRILRLRGWNLLGSVLLVAYNAAVGVWPMVGLNVVLTVINVAHLGRLLRTRRDTSAYAVVELPVADPFLRHLLTVHGADVARFNPGFRWPYDAADRTAFLVLRADEVVGIVLVRALPDRVAQVELDYVTPRYRDFTPGYFVFRRSGALTDRGFRRVVTPPGMVAPYYAGLGFTRQDGAYALDLPGAG</sequence>
<accession>A0A8J3BP44</accession>
<keyword evidence="2" id="KW-0472">Membrane</keyword>
<evidence type="ECO:0000256" key="2">
    <source>
        <dbReference type="SAM" id="Phobius"/>
    </source>
</evidence>
<keyword evidence="4" id="KW-1185">Reference proteome</keyword>
<gene>
    <name evidence="3" type="ORF">GCM10010124_17070</name>
</gene>